<dbReference type="Proteomes" id="UP000198362">
    <property type="component" value="Unassembled WGS sequence"/>
</dbReference>
<dbReference type="RefSeq" id="WP_218824747.1">
    <property type="nucleotide sequence ID" value="NZ_FZPH01000016.1"/>
</dbReference>
<accession>A0A239PCD4</accession>
<organism evidence="1 2">
    <name type="scientific">Asanoa hainanensis</name>
    <dbReference type="NCBI Taxonomy" id="560556"/>
    <lineage>
        <taxon>Bacteria</taxon>
        <taxon>Bacillati</taxon>
        <taxon>Actinomycetota</taxon>
        <taxon>Actinomycetes</taxon>
        <taxon>Micromonosporales</taxon>
        <taxon>Micromonosporaceae</taxon>
        <taxon>Asanoa</taxon>
    </lineage>
</organism>
<dbReference type="EMBL" id="FZPH01000016">
    <property type="protein sequence ID" value="SNT64248.1"/>
    <property type="molecule type" value="Genomic_DNA"/>
</dbReference>
<proteinExistence type="predicted"/>
<sequence>MPPPPLLRATWPVFAAELATALAEPGLKAQVDRLRVVEPCGCGDGFCQSLYTAPKPTGPYGAGHRCVPLDAPWPGFLVLDVVGADIVYVEVLDRPPLD</sequence>
<evidence type="ECO:0000313" key="2">
    <source>
        <dbReference type="Proteomes" id="UP000198362"/>
    </source>
</evidence>
<evidence type="ECO:0000313" key="1">
    <source>
        <dbReference type="EMBL" id="SNT64248.1"/>
    </source>
</evidence>
<keyword evidence="2" id="KW-1185">Reference proteome</keyword>
<name>A0A239PCD4_9ACTN</name>
<dbReference type="AlphaFoldDB" id="A0A239PCD4"/>
<protein>
    <submittedName>
        <fullName evidence="1">Uncharacterized protein</fullName>
    </submittedName>
</protein>
<reference evidence="1 2" key="1">
    <citation type="submission" date="2017-06" db="EMBL/GenBank/DDBJ databases">
        <authorList>
            <person name="Kim H.J."/>
            <person name="Triplett B.A."/>
        </authorList>
    </citation>
    <scope>NUCLEOTIDE SEQUENCE [LARGE SCALE GENOMIC DNA]</scope>
    <source>
        <strain evidence="1 2">CGMCC 4.5593</strain>
    </source>
</reference>
<gene>
    <name evidence="1" type="ORF">SAMN05421812_116169</name>
</gene>